<dbReference type="EMBL" id="JADIKK010000008">
    <property type="protein sequence ID" value="MFK2876896.1"/>
    <property type="molecule type" value="Genomic_DNA"/>
</dbReference>
<evidence type="ECO:0000313" key="1">
    <source>
        <dbReference type="EMBL" id="MFK2876896.1"/>
    </source>
</evidence>
<reference evidence="1 2" key="1">
    <citation type="submission" date="2020-10" db="EMBL/GenBank/DDBJ databases">
        <title>Phylogeny of dyella-like bacteria.</title>
        <authorList>
            <person name="Fu J."/>
        </authorList>
    </citation>
    <scope>NUCLEOTIDE SEQUENCE [LARGE SCALE GENOMIC DNA]</scope>
    <source>
        <strain evidence="1 2">KACC 19113</strain>
    </source>
</reference>
<sequence length="149" mass="15710">MSWTPPAYNDGNFRSQFPAFANTTTYPEAMLQGYWTMGTAYINQDGGPGWMKNPAQLQLALDLMAAHLAQSYTLINAGVPSVLVQGSTEGSVSVSLTPPPVKSAFGYWLATTAYGAQLRALLGVVASVGFYVGGSCERAGFRKAGGVFG</sequence>
<protein>
    <submittedName>
        <fullName evidence="1">DUF4054 domain-containing protein</fullName>
    </submittedName>
</protein>
<organism evidence="1 2">
    <name type="scientific">Rhodanobacter hydrolyticus</name>
    <dbReference type="NCBI Taxonomy" id="2250595"/>
    <lineage>
        <taxon>Bacteria</taxon>
        <taxon>Pseudomonadati</taxon>
        <taxon>Pseudomonadota</taxon>
        <taxon>Gammaproteobacteria</taxon>
        <taxon>Lysobacterales</taxon>
        <taxon>Rhodanobacteraceae</taxon>
        <taxon>Rhodanobacter</taxon>
    </lineage>
</organism>
<dbReference type="InterPro" id="IPR025127">
    <property type="entry name" value="DUF4054"/>
</dbReference>
<keyword evidence="2" id="KW-1185">Reference proteome</keyword>
<dbReference type="Pfam" id="PF13262">
    <property type="entry name" value="DUF4054"/>
    <property type="match status" value="1"/>
</dbReference>
<gene>
    <name evidence="1" type="ORF">ISP25_07440</name>
</gene>
<accession>A0ABW8J3N8</accession>
<dbReference type="RefSeq" id="WP_404612889.1">
    <property type="nucleotide sequence ID" value="NZ_JADIKK010000008.1"/>
</dbReference>
<name>A0ABW8J3N8_9GAMM</name>
<proteinExistence type="predicted"/>
<evidence type="ECO:0000313" key="2">
    <source>
        <dbReference type="Proteomes" id="UP001620339"/>
    </source>
</evidence>
<dbReference type="Proteomes" id="UP001620339">
    <property type="component" value="Unassembled WGS sequence"/>
</dbReference>
<comment type="caution">
    <text evidence="1">The sequence shown here is derived from an EMBL/GenBank/DDBJ whole genome shotgun (WGS) entry which is preliminary data.</text>
</comment>